<evidence type="ECO:0000313" key="1">
    <source>
        <dbReference type="EMBL" id="ANT41149.1"/>
    </source>
</evidence>
<keyword evidence="2" id="KW-1185">Reference proteome</keyword>
<reference evidence="1 2" key="1">
    <citation type="submission" date="2016-05" db="EMBL/GenBank/DDBJ databases">
        <authorList>
            <person name="Lavstsen T."/>
            <person name="Jespersen J.S."/>
        </authorList>
    </citation>
    <scope>NUCLEOTIDE SEQUENCE [LARGE SCALE GENOMIC DNA]</scope>
</reference>
<accession>A0A1B1PAH8</accession>
<gene>
    <name evidence="1" type="ORF">AURORA_35</name>
</gene>
<dbReference type="OrthoDB" id="23645at10239"/>
<dbReference type="EMBL" id="KX349899">
    <property type="protein sequence ID" value="ANT41149.1"/>
    <property type="molecule type" value="Genomic_DNA"/>
</dbReference>
<dbReference type="Proteomes" id="UP000201440">
    <property type="component" value="Segment"/>
</dbReference>
<proteinExistence type="predicted"/>
<evidence type="ECO:0000313" key="2">
    <source>
        <dbReference type="Proteomes" id="UP000201440"/>
    </source>
</evidence>
<dbReference type="KEGG" id="vg:29068900"/>
<name>A0A1B1PAH8_9CAUD</name>
<dbReference type="RefSeq" id="YP_009292386.1">
    <property type="nucleotide sequence ID" value="NC_031121.1"/>
</dbReference>
<sequence length="64" mass="7665">MLKMITIEYNSYGSLDIQSQSFTGDNCFDDFLYWFFKNDIRDYKFTKGKEYILGEIKQKGINNK</sequence>
<organism evidence="1 2">
    <name type="scientific">Bacillus phage Aurora</name>
    <dbReference type="NCBI Taxonomy" id="1874000"/>
    <lineage>
        <taxon>Viruses</taxon>
        <taxon>Duplodnaviria</taxon>
        <taxon>Heunggongvirae</taxon>
        <taxon>Uroviricota</taxon>
        <taxon>Caudoviricetes</taxon>
        <taxon>Salasmaviridae</taxon>
        <taxon>Northropvirinae</taxon>
        <taxon>Claudivirus</taxon>
        <taxon>Claudivirus aurora</taxon>
    </lineage>
</organism>
<protein>
    <submittedName>
        <fullName evidence="1">Uncharacterized protein</fullName>
    </submittedName>
</protein>
<dbReference type="GeneID" id="29068900"/>